<dbReference type="RefSeq" id="WP_127190009.1">
    <property type="nucleotide sequence ID" value="NZ_RZNY01000001.1"/>
</dbReference>
<proteinExistence type="inferred from homology"/>
<evidence type="ECO:0000313" key="3">
    <source>
        <dbReference type="Proteomes" id="UP000279446"/>
    </source>
</evidence>
<protein>
    <submittedName>
        <fullName evidence="2">Lactonase family protein</fullName>
    </submittedName>
</protein>
<dbReference type="GO" id="GO:0017057">
    <property type="term" value="F:6-phosphogluconolactonase activity"/>
    <property type="evidence" value="ECO:0007669"/>
    <property type="project" value="TreeGrafter"/>
</dbReference>
<reference evidence="2 3" key="1">
    <citation type="submission" date="2018-12" db="EMBL/GenBank/DDBJ databases">
        <authorList>
            <person name="Sun L."/>
            <person name="Chen Z."/>
        </authorList>
    </citation>
    <scope>NUCLEOTIDE SEQUENCE [LARGE SCALE GENOMIC DNA]</scope>
    <source>
        <strain evidence="2 3">DSM 15890</strain>
    </source>
</reference>
<sequence length="355" mass="38171">MHYQSGKDELLFYVGSYASKDEPSIYLCKLDRRTGLLTMIDSTSGILNPSFLVANNEASHLYVVSEQTTGSVSAYAINPDNGKLSELGVQVMEGADPCHLAITSSGYILISHYSSGHINSFGLNENGALADISSQVQHIGGSGAIADRQEAAHAHSIVPNQEGSYAYVSDLGQDQVVIYALKDGKLEARGEVALPPGTGPRHFVIQESVSAAYGINELNNTITTYAYDHTDGHLEMIQHITTIPEDFTGVSYPADIHLSPDGRYLYGSNRGHDSIVRFAIDPSTGLLSEPKWMGTGGEWPRNFAVLEDYVLVANQNSNNIVAFKRDGDTGTLTVTGSELEIKAPSCIEPLNGGTE</sequence>
<dbReference type="EMBL" id="RZNY01000001">
    <property type="protein sequence ID" value="RUT48413.1"/>
    <property type="molecule type" value="Genomic_DNA"/>
</dbReference>
<name>A0A433YEX2_9BACL</name>
<dbReference type="InterPro" id="IPR050282">
    <property type="entry name" value="Cycloisomerase_2"/>
</dbReference>
<comment type="similarity">
    <text evidence="1">Belongs to the cycloisomerase 2 family.</text>
</comment>
<accession>A0A433YEX2</accession>
<evidence type="ECO:0000256" key="1">
    <source>
        <dbReference type="ARBA" id="ARBA00005564"/>
    </source>
</evidence>
<dbReference type="SUPFAM" id="SSF51004">
    <property type="entry name" value="C-terminal (heme d1) domain of cytochrome cd1-nitrite reductase"/>
    <property type="match status" value="1"/>
</dbReference>
<dbReference type="Pfam" id="PF10282">
    <property type="entry name" value="Lactonase"/>
    <property type="match status" value="1"/>
</dbReference>
<dbReference type="AlphaFoldDB" id="A0A433YEX2"/>
<keyword evidence="3" id="KW-1185">Reference proteome</keyword>
<comment type="caution">
    <text evidence="2">The sequence shown here is derived from an EMBL/GenBank/DDBJ whole genome shotgun (WGS) entry which is preliminary data.</text>
</comment>
<dbReference type="PANTHER" id="PTHR30344:SF1">
    <property type="entry name" value="6-PHOSPHOGLUCONOLACTONASE"/>
    <property type="match status" value="1"/>
</dbReference>
<evidence type="ECO:0000313" key="2">
    <source>
        <dbReference type="EMBL" id="RUT48413.1"/>
    </source>
</evidence>
<dbReference type="InterPro" id="IPR019405">
    <property type="entry name" value="Lactonase_7-beta_prop"/>
</dbReference>
<dbReference type="InterPro" id="IPR011048">
    <property type="entry name" value="Haem_d1_sf"/>
</dbReference>
<gene>
    <name evidence="2" type="ORF">EJP82_00230</name>
</gene>
<dbReference type="OrthoDB" id="9790815at2"/>
<organism evidence="2 3">
    <name type="scientific">Paenibacillus anaericanus</name>
    <dbReference type="NCBI Taxonomy" id="170367"/>
    <lineage>
        <taxon>Bacteria</taxon>
        <taxon>Bacillati</taxon>
        <taxon>Bacillota</taxon>
        <taxon>Bacilli</taxon>
        <taxon>Bacillales</taxon>
        <taxon>Paenibacillaceae</taxon>
        <taxon>Paenibacillus</taxon>
    </lineage>
</organism>
<dbReference type="Gene3D" id="2.130.10.10">
    <property type="entry name" value="YVTN repeat-like/Quinoprotein amine dehydrogenase"/>
    <property type="match status" value="1"/>
</dbReference>
<dbReference type="PANTHER" id="PTHR30344">
    <property type="entry name" value="6-PHOSPHOGLUCONOLACTONASE-RELATED"/>
    <property type="match status" value="1"/>
</dbReference>
<dbReference type="Proteomes" id="UP000279446">
    <property type="component" value="Unassembled WGS sequence"/>
</dbReference>
<dbReference type="InterPro" id="IPR015943">
    <property type="entry name" value="WD40/YVTN_repeat-like_dom_sf"/>
</dbReference>